<comment type="subcellular location">
    <subcellularLocation>
        <location evidence="1">Periplasm</location>
    </subcellularLocation>
</comment>
<dbReference type="STRING" id="906968.Trebr_0120"/>
<organism evidence="4 5">
    <name type="scientific">Treponema brennaborense (strain DSM 12168 / CIP 105900 / DD5/3)</name>
    <dbReference type="NCBI Taxonomy" id="906968"/>
    <lineage>
        <taxon>Bacteria</taxon>
        <taxon>Pseudomonadati</taxon>
        <taxon>Spirochaetota</taxon>
        <taxon>Spirochaetia</taxon>
        <taxon>Spirochaetales</taxon>
        <taxon>Treponemataceae</taxon>
        <taxon>Treponema</taxon>
    </lineage>
</organism>
<sequence>MKKLAIAVCTAALCAAVVFAGGGKDAAVKDPNAPVTLTVWCWDPMFNIFAMNEAAKIYKTDHPNVTVQVVETPWPDLQQKLITSLSSGQTETLPDIILCQDNAIQKNVMNYKNAFLPLNGKVDLSRFAQFKVGSGTIDGKSYAVPFDNGVTGTFLRRDIIEQAGLRVSDFNDITWERFIELGKTVKAATGKPMVSTMANEPDFIMIMLQSCGIWLFDDAGNPYLKDNAALREAVRLYAEMIKEGICIQVPDWNAYIATLNNGSVAATINGCWIIGSISAEKSQSGKWAVVNTPRFASISRSVNYSNQGGSSWMIMAASKNADTAADFLSKTFGGSVKLYETILPASGAIATWLPAAESSVYAEPNAFFGGQKIYEDLVRFAGKVPLVKYGVFNYEARDAIGQQITDIVSGKKTIEKALADAQKQVEFLMGM</sequence>
<feature type="signal peptide" evidence="3">
    <location>
        <begin position="1"/>
        <end position="20"/>
    </location>
</feature>
<name>F4LL96_TREBD</name>
<comment type="similarity">
    <text evidence="2">Belongs to the bacterial solute-binding protein 1 family.</text>
</comment>
<dbReference type="eggNOG" id="COG1653">
    <property type="taxonomic scope" value="Bacteria"/>
</dbReference>
<dbReference type="GO" id="GO:0042597">
    <property type="term" value="C:periplasmic space"/>
    <property type="evidence" value="ECO:0007669"/>
    <property type="project" value="UniProtKB-SubCell"/>
</dbReference>
<protein>
    <submittedName>
        <fullName evidence="4">Extracellular solute-binding protein family 1</fullName>
    </submittedName>
</protein>
<dbReference type="HOGENOM" id="CLU_031285_2_4_12"/>
<reference evidence="5" key="1">
    <citation type="submission" date="2011-04" db="EMBL/GenBank/DDBJ databases">
        <title>The complete genome of Treponema brennaborense DSM 12168.</title>
        <authorList>
            <person name="Lucas S."/>
            <person name="Han J."/>
            <person name="Lapidus A."/>
            <person name="Bruce D."/>
            <person name="Goodwin L."/>
            <person name="Pitluck S."/>
            <person name="Peters L."/>
            <person name="Kyrpides N."/>
            <person name="Mavromatis K."/>
            <person name="Ivanova N."/>
            <person name="Mikhailova N."/>
            <person name="Pagani I."/>
            <person name="Teshima H."/>
            <person name="Detter J.C."/>
            <person name="Tapia R."/>
            <person name="Han C."/>
            <person name="Land M."/>
            <person name="Hauser L."/>
            <person name="Markowitz V."/>
            <person name="Cheng J.-F."/>
            <person name="Hugenholtz P."/>
            <person name="Woyke T."/>
            <person name="Wu D."/>
            <person name="Gronow S."/>
            <person name="Wellnitz S."/>
            <person name="Brambilla E."/>
            <person name="Klenk H.-P."/>
            <person name="Eisen J.A."/>
        </authorList>
    </citation>
    <scope>NUCLEOTIDE SEQUENCE [LARGE SCALE GENOMIC DNA]</scope>
    <source>
        <strain evidence="5">DSM 12168 / CIP 105900 / DD5/3</strain>
    </source>
</reference>
<dbReference type="InterPro" id="IPR006059">
    <property type="entry name" value="SBP"/>
</dbReference>
<dbReference type="EMBL" id="CP002696">
    <property type="protein sequence ID" value="AEE15574.1"/>
    <property type="molecule type" value="Genomic_DNA"/>
</dbReference>
<feature type="chain" id="PRO_5003312755" evidence="3">
    <location>
        <begin position="21"/>
        <end position="431"/>
    </location>
</feature>
<dbReference type="Pfam" id="PF13416">
    <property type="entry name" value="SBP_bac_8"/>
    <property type="match status" value="1"/>
</dbReference>
<accession>F4LL96</accession>
<dbReference type="Proteomes" id="UP000006546">
    <property type="component" value="Chromosome"/>
</dbReference>
<dbReference type="PANTHER" id="PTHR43649:SF32">
    <property type="entry name" value="SUGAR BINDING SECRETED PROTEIN"/>
    <property type="match status" value="1"/>
</dbReference>
<evidence type="ECO:0000256" key="3">
    <source>
        <dbReference type="SAM" id="SignalP"/>
    </source>
</evidence>
<evidence type="ECO:0000256" key="1">
    <source>
        <dbReference type="ARBA" id="ARBA00004418"/>
    </source>
</evidence>
<dbReference type="RefSeq" id="WP_013757294.1">
    <property type="nucleotide sequence ID" value="NC_015500.1"/>
</dbReference>
<dbReference type="AlphaFoldDB" id="F4LL96"/>
<proteinExistence type="inferred from homology"/>
<dbReference type="Gene3D" id="3.40.190.10">
    <property type="entry name" value="Periplasmic binding protein-like II"/>
    <property type="match status" value="1"/>
</dbReference>
<dbReference type="InterPro" id="IPR050490">
    <property type="entry name" value="Bact_solute-bd_prot1"/>
</dbReference>
<evidence type="ECO:0000313" key="4">
    <source>
        <dbReference type="EMBL" id="AEE15574.1"/>
    </source>
</evidence>
<evidence type="ECO:0000256" key="2">
    <source>
        <dbReference type="ARBA" id="ARBA00008520"/>
    </source>
</evidence>
<evidence type="ECO:0000313" key="5">
    <source>
        <dbReference type="Proteomes" id="UP000006546"/>
    </source>
</evidence>
<dbReference type="OrthoDB" id="9768630at2"/>
<keyword evidence="5" id="KW-1185">Reference proteome</keyword>
<keyword evidence="3" id="KW-0732">Signal</keyword>
<dbReference type="KEGG" id="tbe:Trebr_0120"/>
<gene>
    <name evidence="4" type="ordered locus">Trebr_0120</name>
</gene>
<dbReference type="PANTHER" id="PTHR43649">
    <property type="entry name" value="ARABINOSE-BINDING PROTEIN-RELATED"/>
    <property type="match status" value="1"/>
</dbReference>
<dbReference type="SUPFAM" id="SSF53850">
    <property type="entry name" value="Periplasmic binding protein-like II"/>
    <property type="match status" value="1"/>
</dbReference>